<comment type="caution">
    <text evidence="8">The sequence shown here is derived from an EMBL/GenBank/DDBJ whole genome shotgun (WGS) entry which is preliminary data.</text>
</comment>
<reference evidence="8 9" key="1">
    <citation type="journal article" date="2016" name="Genome Biol. Evol.">
        <title>Divergent and convergent evolution of fungal pathogenicity.</title>
        <authorList>
            <person name="Shang Y."/>
            <person name="Xiao G."/>
            <person name="Zheng P."/>
            <person name="Cen K."/>
            <person name="Zhan S."/>
            <person name="Wang C."/>
        </authorList>
    </citation>
    <scope>NUCLEOTIDE SEQUENCE [LARGE SCALE GENOMIC DNA]</scope>
    <source>
        <strain evidence="8 9">RCEF 1005</strain>
    </source>
</reference>
<evidence type="ECO:0000256" key="4">
    <source>
        <dbReference type="ARBA" id="ARBA00022989"/>
    </source>
</evidence>
<comment type="similarity">
    <text evidence="2">Belongs to the major facilitator superfamily. Sugar transporter (TC 2.A.1.1) family.</text>
</comment>
<evidence type="ECO:0000256" key="2">
    <source>
        <dbReference type="ARBA" id="ARBA00010992"/>
    </source>
</evidence>
<dbReference type="Gene3D" id="1.20.1250.20">
    <property type="entry name" value="MFS general substrate transporter like domains"/>
    <property type="match status" value="1"/>
</dbReference>
<keyword evidence="4 6" id="KW-1133">Transmembrane helix</keyword>
<name>A0A162K8Z9_CORDF</name>
<dbReference type="OrthoDB" id="6612291at2759"/>
<dbReference type="InterPro" id="IPR005829">
    <property type="entry name" value="Sugar_transporter_CS"/>
</dbReference>
<dbReference type="Proteomes" id="UP000076881">
    <property type="component" value="Unassembled WGS sequence"/>
</dbReference>
<evidence type="ECO:0000259" key="7">
    <source>
        <dbReference type="PROSITE" id="PS50850"/>
    </source>
</evidence>
<feature type="transmembrane region" description="Helical" evidence="6">
    <location>
        <begin position="316"/>
        <end position="338"/>
    </location>
</feature>
<dbReference type="FunFam" id="1.20.1250.20:FF:000078">
    <property type="entry name" value="MFS maltose transporter, putative"/>
    <property type="match status" value="1"/>
</dbReference>
<feature type="transmembrane region" description="Helical" evidence="6">
    <location>
        <begin position="136"/>
        <end position="156"/>
    </location>
</feature>
<feature type="transmembrane region" description="Helical" evidence="6">
    <location>
        <begin position="200"/>
        <end position="223"/>
    </location>
</feature>
<feature type="transmembrane region" description="Helical" evidence="6">
    <location>
        <begin position="171"/>
        <end position="188"/>
    </location>
</feature>
<evidence type="ECO:0000313" key="9">
    <source>
        <dbReference type="Proteomes" id="UP000076881"/>
    </source>
</evidence>
<evidence type="ECO:0000256" key="1">
    <source>
        <dbReference type="ARBA" id="ARBA00004141"/>
    </source>
</evidence>
<dbReference type="InterPro" id="IPR020846">
    <property type="entry name" value="MFS_dom"/>
</dbReference>
<dbReference type="InterPro" id="IPR036259">
    <property type="entry name" value="MFS_trans_sf"/>
</dbReference>
<dbReference type="GO" id="GO:0005351">
    <property type="term" value="F:carbohydrate:proton symporter activity"/>
    <property type="evidence" value="ECO:0007669"/>
    <property type="project" value="TreeGrafter"/>
</dbReference>
<dbReference type="PROSITE" id="PS50850">
    <property type="entry name" value="MFS"/>
    <property type="match status" value="1"/>
</dbReference>
<feature type="transmembrane region" description="Helical" evidence="6">
    <location>
        <begin position="56"/>
        <end position="78"/>
    </location>
</feature>
<feature type="transmembrane region" description="Helical" evidence="6">
    <location>
        <begin position="406"/>
        <end position="426"/>
    </location>
</feature>
<dbReference type="AlphaFoldDB" id="A0A162K8Z9"/>
<comment type="subcellular location">
    <subcellularLocation>
        <location evidence="1">Membrane</location>
        <topology evidence="1">Multi-pass membrane protein</topology>
    </subcellularLocation>
</comment>
<proteinExistence type="inferred from homology"/>
<dbReference type="PANTHER" id="PTHR48022">
    <property type="entry name" value="PLASTIDIC GLUCOSE TRANSPORTER 4"/>
    <property type="match status" value="1"/>
</dbReference>
<feature type="domain" description="Major facilitator superfamily (MFS) profile" evidence="7">
    <location>
        <begin position="59"/>
        <end position="502"/>
    </location>
</feature>
<keyword evidence="3 6" id="KW-0812">Transmembrane</keyword>
<dbReference type="PROSITE" id="PS00217">
    <property type="entry name" value="SUGAR_TRANSPORT_2"/>
    <property type="match status" value="1"/>
</dbReference>
<dbReference type="InterPro" id="IPR005828">
    <property type="entry name" value="MFS_sugar_transport-like"/>
</dbReference>
<evidence type="ECO:0000256" key="6">
    <source>
        <dbReference type="SAM" id="Phobius"/>
    </source>
</evidence>
<feature type="transmembrane region" description="Helical" evidence="6">
    <location>
        <begin position="381"/>
        <end position="400"/>
    </location>
</feature>
<feature type="transmembrane region" description="Helical" evidence="6">
    <location>
        <begin position="350"/>
        <end position="369"/>
    </location>
</feature>
<dbReference type="EMBL" id="AZHF01000003">
    <property type="protein sequence ID" value="OAA78673.1"/>
    <property type="molecule type" value="Genomic_DNA"/>
</dbReference>
<keyword evidence="5 6" id="KW-0472">Membrane</keyword>
<gene>
    <name evidence="8" type="ORF">LEL_05496</name>
</gene>
<dbReference type="Pfam" id="PF00083">
    <property type="entry name" value="Sugar_tr"/>
    <property type="match status" value="1"/>
</dbReference>
<dbReference type="GO" id="GO:0016020">
    <property type="term" value="C:membrane"/>
    <property type="evidence" value="ECO:0007669"/>
    <property type="project" value="UniProtKB-SubCell"/>
</dbReference>
<feature type="transmembrane region" description="Helical" evidence="6">
    <location>
        <begin position="480"/>
        <end position="498"/>
    </location>
</feature>
<dbReference type="SUPFAM" id="SSF103473">
    <property type="entry name" value="MFS general substrate transporter"/>
    <property type="match status" value="1"/>
</dbReference>
<organism evidence="8 9">
    <name type="scientific">Akanthomyces lecanii RCEF 1005</name>
    <dbReference type="NCBI Taxonomy" id="1081108"/>
    <lineage>
        <taxon>Eukaryota</taxon>
        <taxon>Fungi</taxon>
        <taxon>Dikarya</taxon>
        <taxon>Ascomycota</taxon>
        <taxon>Pezizomycotina</taxon>
        <taxon>Sordariomycetes</taxon>
        <taxon>Hypocreomycetidae</taxon>
        <taxon>Hypocreales</taxon>
        <taxon>Cordycipitaceae</taxon>
        <taxon>Akanthomyces</taxon>
        <taxon>Cordyceps confragosa</taxon>
    </lineage>
</organism>
<dbReference type="PANTHER" id="PTHR48022:SF41">
    <property type="entry name" value="MAJOR FACILITATOR SUPERFAMILY (MFS) PROFILE DOMAIN-CONTAINING PROTEIN"/>
    <property type="match status" value="1"/>
</dbReference>
<feature type="transmembrane region" description="Helical" evidence="6">
    <location>
        <begin position="229"/>
        <end position="250"/>
    </location>
</feature>
<dbReference type="InterPro" id="IPR050360">
    <property type="entry name" value="MFS_Sugar_Transporters"/>
</dbReference>
<sequence>MASSQASDYANKHDSGVVAEPLADSSRQTSSNSTTVDVDEYGHLTLWQAIRKWNRVFWYSLAISSTILMFGYDFVIVGNSSSMPAFQHDFGEYYQGQWIIPSLWLGLWTFISPGGMMIGSLFVGYFQDWYGRKASFFVSSFLAAIATAICFCSQYPDEILQRRGTFLGGKGFQGLALGMMMTTCQTYLSEIAPPKLRGPLLAFFPIFTLVGQLIGALVIYGLVSSPNGYAIAFATQWIFAVIAFVVSFIIPESPIYLIRKGQIEKARKAQHRLAGHDTDPDRILSIMERDIEHENRQSPATLTACFSKIQLRRTMVVLFTSVLPQMFGLTLLSQASYFGQVVGIEAKVSLVLLIAGVLTGCIANIISMWSIGRFGHRSLSLVGLTVCGFLWLSMGIAGSIARNITVAWYCSAILILVTASSGLTVWPASYAVGSEVSTLHLRAKAQGAGWLFSSAFSAGFGLGLPYIYNPDAGNLRAMVGYIFAAFCFFSLIITWLYVPEMKGRTPSEIDRMFDLKLRTREFKHWRADGALESAKYYRSRSVWI</sequence>
<accession>A0A162K8Z9</accession>
<feature type="transmembrane region" description="Helical" evidence="6">
    <location>
        <begin position="447"/>
        <end position="468"/>
    </location>
</feature>
<evidence type="ECO:0000313" key="8">
    <source>
        <dbReference type="EMBL" id="OAA78673.1"/>
    </source>
</evidence>
<protein>
    <submittedName>
        <fullName evidence="8">General substrate transporter</fullName>
    </submittedName>
</protein>
<evidence type="ECO:0000256" key="3">
    <source>
        <dbReference type="ARBA" id="ARBA00022692"/>
    </source>
</evidence>
<feature type="transmembrane region" description="Helical" evidence="6">
    <location>
        <begin position="98"/>
        <end position="124"/>
    </location>
</feature>
<evidence type="ECO:0000256" key="5">
    <source>
        <dbReference type="ARBA" id="ARBA00023136"/>
    </source>
</evidence>
<keyword evidence="9" id="KW-1185">Reference proteome</keyword>